<feature type="DNA-binding region" description="H-T-H motif" evidence="4">
    <location>
        <begin position="36"/>
        <end position="55"/>
    </location>
</feature>
<name>A0A4R2IMX2_9PSEU</name>
<dbReference type="GO" id="GO:0000976">
    <property type="term" value="F:transcription cis-regulatory region binding"/>
    <property type="evidence" value="ECO:0007669"/>
    <property type="project" value="TreeGrafter"/>
</dbReference>
<evidence type="ECO:0000313" key="7">
    <source>
        <dbReference type="Proteomes" id="UP000295680"/>
    </source>
</evidence>
<keyword evidence="7" id="KW-1185">Reference proteome</keyword>
<comment type="caution">
    <text evidence="6">The sequence shown here is derived from an EMBL/GenBank/DDBJ whole genome shotgun (WGS) entry which is preliminary data.</text>
</comment>
<dbReference type="InterPro" id="IPR050109">
    <property type="entry name" value="HTH-type_TetR-like_transc_reg"/>
</dbReference>
<dbReference type="Pfam" id="PF00440">
    <property type="entry name" value="TetR_N"/>
    <property type="match status" value="1"/>
</dbReference>
<evidence type="ECO:0000256" key="2">
    <source>
        <dbReference type="ARBA" id="ARBA00023125"/>
    </source>
</evidence>
<dbReference type="EMBL" id="SLWS01000021">
    <property type="protein sequence ID" value="TCO45359.1"/>
    <property type="molecule type" value="Genomic_DNA"/>
</dbReference>
<evidence type="ECO:0000256" key="1">
    <source>
        <dbReference type="ARBA" id="ARBA00023015"/>
    </source>
</evidence>
<dbReference type="RefSeq" id="WP_132126240.1">
    <property type="nucleotide sequence ID" value="NZ_SLWS01000021.1"/>
</dbReference>
<dbReference type="SUPFAM" id="SSF46689">
    <property type="entry name" value="Homeodomain-like"/>
    <property type="match status" value="1"/>
</dbReference>
<dbReference type="PANTHER" id="PTHR30055:SF234">
    <property type="entry name" value="HTH-TYPE TRANSCRIPTIONAL REGULATOR BETI"/>
    <property type="match status" value="1"/>
</dbReference>
<evidence type="ECO:0000256" key="3">
    <source>
        <dbReference type="ARBA" id="ARBA00023163"/>
    </source>
</evidence>
<reference evidence="6 7" key="1">
    <citation type="submission" date="2019-03" db="EMBL/GenBank/DDBJ databases">
        <title>Genomic Encyclopedia of Type Strains, Phase IV (KMG-IV): sequencing the most valuable type-strain genomes for metagenomic binning, comparative biology and taxonomic classification.</title>
        <authorList>
            <person name="Goeker M."/>
        </authorList>
    </citation>
    <scope>NUCLEOTIDE SEQUENCE [LARGE SCALE GENOMIC DNA]</scope>
    <source>
        <strain evidence="6 7">DSM 45934</strain>
    </source>
</reference>
<dbReference type="Gene3D" id="1.10.357.10">
    <property type="entry name" value="Tetracycline Repressor, domain 2"/>
    <property type="match status" value="1"/>
</dbReference>
<keyword evidence="1" id="KW-0805">Transcription regulation</keyword>
<sequence length="195" mass="21462">MSEPIGRRERKKAQTRQALADAALRLFLDRGYDNVGVKEVADAADVAVTTLFKHFPSKEALVFDLDEDIESGLVAAVCDRSPGQSIPAALRDYVRQRVVDHAESPVTAGFLRMVEETPALREYGRRMWMRHETALARAIAEDIGAPADDITCAALARFALDAGDVLHGRPDPERDVDAIFALLTEGWTSVTDSRK</sequence>
<dbReference type="InterPro" id="IPR001647">
    <property type="entry name" value="HTH_TetR"/>
</dbReference>
<protein>
    <submittedName>
        <fullName evidence="6">TetR family transcriptional regulator</fullName>
    </submittedName>
</protein>
<dbReference type="Gene3D" id="1.10.10.60">
    <property type="entry name" value="Homeodomain-like"/>
    <property type="match status" value="1"/>
</dbReference>
<dbReference type="OrthoDB" id="5185169at2"/>
<dbReference type="PRINTS" id="PR00455">
    <property type="entry name" value="HTHTETR"/>
</dbReference>
<dbReference type="PANTHER" id="PTHR30055">
    <property type="entry name" value="HTH-TYPE TRANSCRIPTIONAL REGULATOR RUTR"/>
    <property type="match status" value="1"/>
</dbReference>
<proteinExistence type="predicted"/>
<organism evidence="6 7">
    <name type="scientific">Actinocrispum wychmicini</name>
    <dbReference type="NCBI Taxonomy" id="1213861"/>
    <lineage>
        <taxon>Bacteria</taxon>
        <taxon>Bacillati</taxon>
        <taxon>Actinomycetota</taxon>
        <taxon>Actinomycetes</taxon>
        <taxon>Pseudonocardiales</taxon>
        <taxon>Pseudonocardiaceae</taxon>
        <taxon>Actinocrispum</taxon>
    </lineage>
</organism>
<gene>
    <name evidence="6" type="ORF">EV192_121123</name>
</gene>
<accession>A0A4R2IMX2</accession>
<evidence type="ECO:0000259" key="5">
    <source>
        <dbReference type="PROSITE" id="PS50977"/>
    </source>
</evidence>
<dbReference type="AlphaFoldDB" id="A0A4R2IMX2"/>
<dbReference type="InterPro" id="IPR009057">
    <property type="entry name" value="Homeodomain-like_sf"/>
</dbReference>
<dbReference type="Proteomes" id="UP000295680">
    <property type="component" value="Unassembled WGS sequence"/>
</dbReference>
<feature type="domain" description="HTH tetR-type" evidence="5">
    <location>
        <begin position="13"/>
        <end position="73"/>
    </location>
</feature>
<keyword evidence="2 4" id="KW-0238">DNA-binding</keyword>
<evidence type="ECO:0000256" key="4">
    <source>
        <dbReference type="PROSITE-ProRule" id="PRU00335"/>
    </source>
</evidence>
<dbReference type="GO" id="GO:0003700">
    <property type="term" value="F:DNA-binding transcription factor activity"/>
    <property type="evidence" value="ECO:0007669"/>
    <property type="project" value="TreeGrafter"/>
</dbReference>
<evidence type="ECO:0000313" key="6">
    <source>
        <dbReference type="EMBL" id="TCO45359.1"/>
    </source>
</evidence>
<dbReference type="PROSITE" id="PS50977">
    <property type="entry name" value="HTH_TETR_2"/>
    <property type="match status" value="1"/>
</dbReference>
<keyword evidence="3" id="KW-0804">Transcription</keyword>